<dbReference type="Proteomes" id="UP000095673">
    <property type="component" value="Unassembled WGS sequence"/>
</dbReference>
<evidence type="ECO:0000313" key="1">
    <source>
        <dbReference type="EMBL" id="CUN30281.1"/>
    </source>
</evidence>
<reference evidence="1 2" key="1">
    <citation type="submission" date="2015-09" db="EMBL/GenBank/DDBJ databases">
        <authorList>
            <consortium name="Pathogen Informatics"/>
        </authorList>
    </citation>
    <scope>NUCLEOTIDE SEQUENCE [LARGE SCALE GENOMIC DNA]</scope>
    <source>
        <strain evidence="1 2">2789STDY5834968</strain>
    </source>
</reference>
<gene>
    <name evidence="1" type="ORF">ERS852580_03522</name>
</gene>
<name>A0A173VSW1_9FIRM</name>
<dbReference type="OrthoDB" id="9978176at2"/>
<dbReference type="AlphaFoldDB" id="A0A173VSW1"/>
<proteinExistence type="predicted"/>
<sequence length="320" mass="37414">MIKVILYHPGQYGVFSDDIYHVCEDVYARFEMLVGNEEFPFRDEASIAFLKKRNCSFIEGDRYAIRDGADIDRVFPITYINRCEQEGLILISNSQRGIYTHTKHLDRLVINALKKLDIDILLAVCVNEDDVYGILSAVKDFEAVNFDYGENLFTFCRKFEYDWKRDLPDIAQLIDMKYPEGCEVILTYKEWFEAGVICDKKIFAKTLLKEKLRSRRLAIMLIDFMKDKSVRLSKINSTKNPDTRLLFDDLPSVADDVKRTFYLIIDIDETIRSERDIVDYCIYGGWINKEFVEVLGKEEALPIFEDLIPFILREEMILCG</sequence>
<dbReference type="RefSeq" id="WP_055238856.1">
    <property type="nucleotide sequence ID" value="NZ_CYXM01000034.1"/>
</dbReference>
<organism evidence="1 2">
    <name type="scientific">Agathobacter rectalis</name>
    <dbReference type="NCBI Taxonomy" id="39491"/>
    <lineage>
        <taxon>Bacteria</taxon>
        <taxon>Bacillati</taxon>
        <taxon>Bacillota</taxon>
        <taxon>Clostridia</taxon>
        <taxon>Lachnospirales</taxon>
        <taxon>Lachnospiraceae</taxon>
        <taxon>Agathobacter</taxon>
    </lineage>
</organism>
<evidence type="ECO:0000313" key="2">
    <source>
        <dbReference type="Proteomes" id="UP000095673"/>
    </source>
</evidence>
<accession>A0A173VSW1</accession>
<protein>
    <submittedName>
        <fullName evidence="1">Uncharacterized protein</fullName>
    </submittedName>
</protein>
<dbReference type="EMBL" id="CYXM01000034">
    <property type="protein sequence ID" value="CUN30281.1"/>
    <property type="molecule type" value="Genomic_DNA"/>
</dbReference>